<dbReference type="PROSITE" id="PS51833">
    <property type="entry name" value="HDOD"/>
    <property type="match status" value="1"/>
</dbReference>
<protein>
    <recommendedName>
        <fullName evidence="1">HDOD domain-containing protein</fullName>
    </recommendedName>
</protein>
<organism evidence="2">
    <name type="scientific">hydrothermal vent metagenome</name>
    <dbReference type="NCBI Taxonomy" id="652676"/>
    <lineage>
        <taxon>unclassified sequences</taxon>
        <taxon>metagenomes</taxon>
        <taxon>ecological metagenomes</taxon>
    </lineage>
</organism>
<dbReference type="EMBL" id="UOGK01000122">
    <property type="protein sequence ID" value="VAX37823.1"/>
    <property type="molecule type" value="Genomic_DNA"/>
</dbReference>
<dbReference type="Pfam" id="PF08668">
    <property type="entry name" value="HDOD"/>
    <property type="match status" value="1"/>
</dbReference>
<proteinExistence type="predicted"/>
<gene>
    <name evidence="2" type="ORF">MNBD_PLANCTO03-1838</name>
</gene>
<dbReference type="Gene3D" id="1.10.3210.10">
    <property type="entry name" value="Hypothetical protein af1432"/>
    <property type="match status" value="1"/>
</dbReference>
<sequence>MVSMNDIIKVGDRMSAMPASILRVTSMLAEGNTDPDEIASIVKSDEVLTAAVLRRANSVAFGSTGRVFDLRQSIVRLGTKNLTHVIMEQKSTDIFGESGTAFGLDRGALWRSGIGGGIGAEYIAKRVAPEEVDLAYIAGLLRDIGKIALDAFFGEQYFKMLAPHIDSTRSFVECEKLALGFDHTQVGQAMGEAWGLPTRLCNAIRFHHDPPAEGDDHDSLNDLVHAADAICLWAGLAVGHDGLAYNLAPHVRDSLELTRKEAEHEIAHVWTEVKKIEENLNAPVAQEKTA</sequence>
<feature type="domain" description="HDOD" evidence="1">
    <location>
        <begin position="14"/>
        <end position="210"/>
    </location>
</feature>
<evidence type="ECO:0000313" key="2">
    <source>
        <dbReference type="EMBL" id="VAX37823.1"/>
    </source>
</evidence>
<reference evidence="2" key="1">
    <citation type="submission" date="2018-06" db="EMBL/GenBank/DDBJ databases">
        <authorList>
            <person name="Zhirakovskaya E."/>
        </authorList>
    </citation>
    <scope>NUCLEOTIDE SEQUENCE</scope>
</reference>
<dbReference type="PANTHER" id="PTHR33525">
    <property type="match status" value="1"/>
</dbReference>
<dbReference type="InterPro" id="IPR013976">
    <property type="entry name" value="HDOD"/>
</dbReference>
<dbReference type="InterPro" id="IPR052340">
    <property type="entry name" value="RNase_Y/CdgJ"/>
</dbReference>
<dbReference type="PANTHER" id="PTHR33525:SF3">
    <property type="entry name" value="RIBONUCLEASE Y"/>
    <property type="match status" value="1"/>
</dbReference>
<accession>A0A3B1DM07</accession>
<evidence type="ECO:0000259" key="1">
    <source>
        <dbReference type="PROSITE" id="PS51833"/>
    </source>
</evidence>
<name>A0A3B1DM07_9ZZZZ</name>
<dbReference type="SUPFAM" id="SSF109604">
    <property type="entry name" value="HD-domain/PDEase-like"/>
    <property type="match status" value="1"/>
</dbReference>
<dbReference type="AlphaFoldDB" id="A0A3B1DM07"/>